<keyword evidence="2" id="KW-1133">Transmembrane helix</keyword>
<evidence type="ECO:0000256" key="1">
    <source>
        <dbReference type="SAM" id="MobiDB-lite"/>
    </source>
</evidence>
<keyword evidence="4" id="KW-1185">Reference proteome</keyword>
<protein>
    <submittedName>
        <fullName evidence="3">RsiW-degrading membrane proteinase PrsW (M82 family)</fullName>
    </submittedName>
</protein>
<name>A0A4R7J278_9ACTN</name>
<evidence type="ECO:0000313" key="3">
    <source>
        <dbReference type="EMBL" id="TDT31291.1"/>
    </source>
</evidence>
<feature type="transmembrane region" description="Helical" evidence="2">
    <location>
        <begin position="89"/>
        <end position="111"/>
    </location>
</feature>
<dbReference type="EMBL" id="SOAW01000002">
    <property type="protein sequence ID" value="TDT31291.1"/>
    <property type="molecule type" value="Genomic_DNA"/>
</dbReference>
<dbReference type="Pfam" id="PF13367">
    <property type="entry name" value="PrsW-protease"/>
    <property type="match status" value="1"/>
</dbReference>
<keyword evidence="2" id="KW-0472">Membrane</keyword>
<feature type="transmembrane region" description="Helical" evidence="2">
    <location>
        <begin position="281"/>
        <end position="298"/>
    </location>
</feature>
<dbReference type="AlphaFoldDB" id="A0A4R7J278"/>
<feature type="transmembrane region" description="Helical" evidence="2">
    <location>
        <begin position="154"/>
        <end position="176"/>
    </location>
</feature>
<evidence type="ECO:0000313" key="4">
    <source>
        <dbReference type="Proteomes" id="UP000295371"/>
    </source>
</evidence>
<feature type="region of interest" description="Disordered" evidence="1">
    <location>
        <begin position="318"/>
        <end position="341"/>
    </location>
</feature>
<gene>
    <name evidence="3" type="ORF">CLV29_2706</name>
</gene>
<dbReference type="OrthoDB" id="5141135at2"/>
<sequence length="341" mass="35450">MATFVPTDPRQSAADRTHTAQHGVDPYPPIGPATAIPPTGTPPIPPLTTDRTPVPARNRSRFAWLGILIGGAVLYWLVLTTMITTGNVIYFPTMLLLGSAGVPATVLTYAVRGGRRPVGSIGLVVLTAVGGGILGTLAAGALEYRLAEVGLLPMVAVAVIEEGAKLVIPVLVMLIIGAHDRRLGVVLGIASGMGFAILETMGYGFAALLASGSIAAADQTLVIRALLSPACHIAWTGIAMAAIWNIQTARQRDLAVVKAMVAVVGVIALHTVWNTATQGSVVQWIVGLVSLGVLLSMLRRAHREDPLARRVDPYPVAGGFDPAAPSPQTYRSVGPAPRNAA</sequence>
<feature type="region of interest" description="Disordered" evidence="1">
    <location>
        <begin position="1"/>
        <end position="43"/>
    </location>
</feature>
<dbReference type="PANTHER" id="PTHR36844:SF1">
    <property type="entry name" value="PROTEASE PRSW"/>
    <property type="match status" value="1"/>
</dbReference>
<proteinExistence type="predicted"/>
<keyword evidence="2" id="KW-0812">Transmembrane</keyword>
<accession>A0A4R7J278</accession>
<comment type="caution">
    <text evidence="3">The sequence shown here is derived from an EMBL/GenBank/DDBJ whole genome shotgun (WGS) entry which is preliminary data.</text>
</comment>
<feature type="transmembrane region" description="Helical" evidence="2">
    <location>
        <begin position="62"/>
        <end position="83"/>
    </location>
</feature>
<reference evidence="3 4" key="1">
    <citation type="submission" date="2019-03" db="EMBL/GenBank/DDBJ databases">
        <title>Genomic Encyclopedia of Archaeal and Bacterial Type Strains, Phase II (KMG-II): from individual species to whole genera.</title>
        <authorList>
            <person name="Goeker M."/>
        </authorList>
    </citation>
    <scope>NUCLEOTIDE SEQUENCE [LARGE SCALE GENOMIC DNA]</scope>
    <source>
        <strain evidence="3 4">DSM 24323</strain>
    </source>
</reference>
<evidence type="ECO:0000256" key="2">
    <source>
        <dbReference type="SAM" id="Phobius"/>
    </source>
</evidence>
<dbReference type="GO" id="GO:0008233">
    <property type="term" value="F:peptidase activity"/>
    <property type="evidence" value="ECO:0007669"/>
    <property type="project" value="InterPro"/>
</dbReference>
<dbReference type="PANTHER" id="PTHR36844">
    <property type="entry name" value="PROTEASE PRSW"/>
    <property type="match status" value="1"/>
</dbReference>
<feature type="transmembrane region" description="Helical" evidence="2">
    <location>
        <begin position="183"/>
        <end position="209"/>
    </location>
</feature>
<feature type="transmembrane region" description="Helical" evidence="2">
    <location>
        <begin position="256"/>
        <end position="275"/>
    </location>
</feature>
<feature type="transmembrane region" description="Helical" evidence="2">
    <location>
        <begin position="221"/>
        <end position="244"/>
    </location>
</feature>
<organism evidence="3 4">
    <name type="scientific">Naumannella halotolerans</name>
    <dbReference type="NCBI Taxonomy" id="993414"/>
    <lineage>
        <taxon>Bacteria</taxon>
        <taxon>Bacillati</taxon>
        <taxon>Actinomycetota</taxon>
        <taxon>Actinomycetes</taxon>
        <taxon>Propionibacteriales</taxon>
        <taxon>Propionibacteriaceae</taxon>
        <taxon>Naumannella</taxon>
    </lineage>
</organism>
<dbReference type="InterPro" id="IPR026898">
    <property type="entry name" value="PrsW"/>
</dbReference>
<dbReference type="Proteomes" id="UP000295371">
    <property type="component" value="Unassembled WGS sequence"/>
</dbReference>
<dbReference type="RefSeq" id="WP_133755582.1">
    <property type="nucleotide sequence ID" value="NZ_SOAW01000002.1"/>
</dbReference>
<feature type="transmembrane region" description="Helical" evidence="2">
    <location>
        <begin position="123"/>
        <end position="142"/>
    </location>
</feature>